<dbReference type="InterPro" id="IPR031540">
    <property type="entry name" value="DUF5088"/>
</dbReference>
<dbReference type="Proteomes" id="UP001516464">
    <property type="component" value="Unassembled WGS sequence"/>
</dbReference>
<reference evidence="1 2" key="1">
    <citation type="submission" date="2019-01" db="EMBL/GenBank/DDBJ databases">
        <title>Genomes sequencing and comparative genomics of infectious freshwater microsporidia, Cucumispora dikerogammari and Thelohania contejeani.</title>
        <authorList>
            <person name="Cormier A."/>
            <person name="Giraud I."/>
            <person name="Wattier R."/>
            <person name="Teixeira M."/>
            <person name="Grandjean F."/>
            <person name="Rigaud T."/>
            <person name="Cordaux R."/>
        </authorList>
    </citation>
    <scope>NUCLEOTIDE SEQUENCE [LARGE SCALE GENOMIC DNA]</scope>
    <source>
        <strain evidence="1">T1</strain>
        <tissue evidence="1">Spores</tissue>
    </source>
</reference>
<name>A0ABQ7HWH5_9MICR</name>
<evidence type="ECO:0000313" key="1">
    <source>
        <dbReference type="EMBL" id="KAF7682494.1"/>
    </source>
</evidence>
<comment type="caution">
    <text evidence="1">The sequence shown here is derived from an EMBL/GenBank/DDBJ whole genome shotgun (WGS) entry which is preliminary data.</text>
</comment>
<accession>A0ABQ7HWH5</accession>
<sequence>MDINRYKVLEIYRYKATPSHYMFDILLSDNKIYTIAPNHYQGLIKGILCKGDIISISKNEEGFIEFMVLGDEEEYITEDGKYDKKTHYMPFLCDVIPFAQNIPEILDVSINPFFTPKMGELTPVDKALMQKHFNKPLIGRVLHKTRIFSLYSSSKHPFLFIAIITSGRKHLTVFFWNETALTCSWIKEGDIILINNYKHRNYNLTANSLVYNSMNELIYFSEDRINVNYSDSVCKAELRNLESGVNVISPLDHITEELSGIIVYLSILMRKRGSVKEYLSYDDKIYEYYLIRIKTQNEKVEHIQLFYNSQDLFYKLNVGDHLCIKYLRPVERFGFKYYISTIYTAYCLNPERMAYNDNTIFNGIGFIPDNLQNLEQLREEKTEKIKKEKKGELNLIIKDINTIIETDFYHFIKEKETLVINETRKYIFSAIIFHFNIKGLKQSDNLPGELEGIDYMKNGSEERQSCDVIQIGMSDEDKISVSIFDNLFTSEAIGDDLSNLQRGNEYYFIVDVLRVSYDVILTNLSRIFKK</sequence>
<dbReference type="EMBL" id="SBIQ01000244">
    <property type="protein sequence ID" value="KAF7682494.1"/>
    <property type="molecule type" value="Genomic_DNA"/>
</dbReference>
<protein>
    <recommendedName>
        <fullName evidence="3">Cell division control protein 24 OB domain-containing protein</fullName>
    </recommendedName>
</protein>
<gene>
    <name evidence="1" type="ORF">TCON_2280</name>
</gene>
<dbReference type="Pfam" id="PF17008">
    <property type="entry name" value="DUF5088"/>
    <property type="match status" value="1"/>
</dbReference>
<keyword evidence="2" id="KW-1185">Reference proteome</keyword>
<evidence type="ECO:0000313" key="2">
    <source>
        <dbReference type="Proteomes" id="UP001516464"/>
    </source>
</evidence>
<evidence type="ECO:0008006" key="3">
    <source>
        <dbReference type="Google" id="ProtNLM"/>
    </source>
</evidence>
<organism evidence="1 2">
    <name type="scientific">Astathelohania contejeani</name>
    <dbReference type="NCBI Taxonomy" id="164912"/>
    <lineage>
        <taxon>Eukaryota</taxon>
        <taxon>Fungi</taxon>
        <taxon>Fungi incertae sedis</taxon>
        <taxon>Microsporidia</taxon>
        <taxon>Astathelohaniidae</taxon>
        <taxon>Astathelohania</taxon>
    </lineage>
</organism>
<proteinExistence type="predicted"/>